<dbReference type="EMBL" id="JH658826">
    <property type="protein sequence ID" value="EXL81057.1"/>
    <property type="molecule type" value="Genomic_DNA"/>
</dbReference>
<organism evidence="1">
    <name type="scientific">Fusarium oxysporum f. sp. conglutinans race 2 54008</name>
    <dbReference type="NCBI Taxonomy" id="1089457"/>
    <lineage>
        <taxon>Eukaryota</taxon>
        <taxon>Fungi</taxon>
        <taxon>Dikarya</taxon>
        <taxon>Ascomycota</taxon>
        <taxon>Pezizomycotina</taxon>
        <taxon>Sordariomycetes</taxon>
        <taxon>Hypocreomycetidae</taxon>
        <taxon>Hypocreales</taxon>
        <taxon>Nectriaceae</taxon>
        <taxon>Fusarium</taxon>
        <taxon>Fusarium oxysporum species complex</taxon>
    </lineage>
</organism>
<protein>
    <submittedName>
        <fullName evidence="1">Uncharacterized protein</fullName>
    </submittedName>
</protein>
<dbReference type="EMBL" id="JH658826">
    <property type="protein sequence ID" value="EXL81055.1"/>
    <property type="molecule type" value="Genomic_DNA"/>
</dbReference>
<proteinExistence type="predicted"/>
<sequence length="102" mass="11454">MLSGGHDSHGVQQGEVRFTATLRGFTTRYPRYEEAGWTVPKHCGRYLTGLVTPRPTILYASEEHSLSICLRHLTHLSYEVDGRESPFNGRGINNFVPQSLHG</sequence>
<dbReference type="EMBL" id="JH658826">
    <property type="protein sequence ID" value="EXL81056.1"/>
    <property type="molecule type" value="Genomic_DNA"/>
</dbReference>
<dbReference type="AlphaFoldDB" id="X0IAW2"/>
<reference evidence="1" key="1">
    <citation type="submission" date="2011-11" db="EMBL/GenBank/DDBJ databases">
        <title>The Genome Sequence of Fusarium oxysporum PHW808.</title>
        <authorList>
            <consortium name="The Broad Institute Genome Sequencing Platform"/>
            <person name="Ma L.-J."/>
            <person name="Gale L.R."/>
            <person name="Schwartz D.C."/>
            <person name="Zhou S."/>
            <person name="Corby-Kistler H."/>
            <person name="Young S.K."/>
            <person name="Zeng Q."/>
            <person name="Gargeya S."/>
            <person name="Fitzgerald M."/>
            <person name="Haas B."/>
            <person name="Abouelleil A."/>
            <person name="Alvarado L."/>
            <person name="Arachchi H.M."/>
            <person name="Berlin A."/>
            <person name="Brown A."/>
            <person name="Chapman S.B."/>
            <person name="Chen Z."/>
            <person name="Dunbar C."/>
            <person name="Freedman E."/>
            <person name="Gearin G."/>
            <person name="Goldberg J."/>
            <person name="Griggs A."/>
            <person name="Gujja S."/>
            <person name="Heiman D."/>
            <person name="Howarth C."/>
            <person name="Larson L."/>
            <person name="Lui A."/>
            <person name="MacDonald P.J.P."/>
            <person name="Montmayeur A."/>
            <person name="Murphy C."/>
            <person name="Neiman D."/>
            <person name="Pearson M."/>
            <person name="Priest M."/>
            <person name="Roberts A."/>
            <person name="Saif S."/>
            <person name="Shea T."/>
            <person name="Shenoy N."/>
            <person name="Sisk P."/>
            <person name="Stolte C."/>
            <person name="Sykes S."/>
            <person name="Wortman J."/>
            <person name="Nusbaum C."/>
            <person name="Birren B."/>
        </authorList>
    </citation>
    <scope>NUCLEOTIDE SEQUENCE [LARGE SCALE GENOMIC DNA]</scope>
    <source>
        <strain evidence="1">54008</strain>
    </source>
</reference>
<dbReference type="Proteomes" id="UP000030676">
    <property type="component" value="Unassembled WGS sequence"/>
</dbReference>
<gene>
    <name evidence="1" type="ORF">FOPG_05719</name>
</gene>
<name>X0IAW2_FUSOX</name>
<reference evidence="1" key="2">
    <citation type="submission" date="2012-05" db="EMBL/GenBank/DDBJ databases">
        <title>The Genome Annotation of Fusarium oxysporum PHW808.</title>
        <authorList>
            <consortium name="The Broad Institute Genomics Platform"/>
            <person name="Ma L.-J."/>
            <person name="Corby-Kistler H."/>
            <person name="Broz K."/>
            <person name="Gale L.R."/>
            <person name="Jonkers W."/>
            <person name="O'Donnell K."/>
            <person name="Ploetz R."/>
            <person name="Steinberg C."/>
            <person name="Schwartz D.C."/>
            <person name="VanEtten H."/>
            <person name="Zhou S."/>
            <person name="Young S.K."/>
            <person name="Zeng Q."/>
            <person name="Gargeya S."/>
            <person name="Fitzgerald M."/>
            <person name="Abouelleil A."/>
            <person name="Alvarado L."/>
            <person name="Chapman S.B."/>
            <person name="Gainer-Dewar J."/>
            <person name="Goldberg J."/>
            <person name="Griggs A."/>
            <person name="Gujja S."/>
            <person name="Hansen M."/>
            <person name="Howarth C."/>
            <person name="Imamovic A."/>
            <person name="Ireland A."/>
            <person name="Larimer J."/>
            <person name="McCowan C."/>
            <person name="Murphy C."/>
            <person name="Pearson M."/>
            <person name="Poon T.W."/>
            <person name="Priest M."/>
            <person name="Roberts A."/>
            <person name="Saif S."/>
            <person name="Shea T."/>
            <person name="Sykes S."/>
            <person name="Wortman J."/>
            <person name="Nusbaum C."/>
            <person name="Birren B."/>
        </authorList>
    </citation>
    <scope>NUCLEOTIDE SEQUENCE</scope>
    <source>
        <strain evidence="1">54008</strain>
    </source>
</reference>
<evidence type="ECO:0000313" key="1">
    <source>
        <dbReference type="EMBL" id="EXL81055.1"/>
    </source>
</evidence>
<dbReference type="HOGENOM" id="CLU_2277657_0_0_1"/>
<accession>X0IAW2</accession>